<keyword evidence="3" id="KW-0539">Nucleus</keyword>
<evidence type="ECO:0000313" key="6">
    <source>
        <dbReference type="EMBL" id="CAK9254094.1"/>
    </source>
</evidence>
<feature type="compositionally biased region" description="Basic residues" evidence="4">
    <location>
        <begin position="331"/>
        <end position="346"/>
    </location>
</feature>
<dbReference type="PANTHER" id="PTHR11467:SF131">
    <property type="entry name" value="HISTONE H1"/>
    <property type="match status" value="1"/>
</dbReference>
<dbReference type="SMART" id="SM00526">
    <property type="entry name" value="H15"/>
    <property type="match status" value="1"/>
</dbReference>
<evidence type="ECO:0000313" key="7">
    <source>
        <dbReference type="Proteomes" id="UP001497444"/>
    </source>
</evidence>
<keyword evidence="7" id="KW-1185">Reference proteome</keyword>
<evidence type="ECO:0000256" key="1">
    <source>
        <dbReference type="ARBA" id="ARBA00004123"/>
    </source>
</evidence>
<feature type="compositionally biased region" description="Low complexity" evidence="4">
    <location>
        <begin position="347"/>
        <end position="362"/>
    </location>
</feature>
<sequence length="393" mass="42828">MASAAVGETSNAAAAGNRRSCNQNNICSNGTISAAAVNKKSSLLLQADQQQKQLLAVQPGATAGSEKLNAAPGKSCSVNVDKNSMADRGNRRRDMQHYYYQKSKQHRPKLNKTYAHLIHDTIMELKARKGSSSNAIKKNIYKLHGSSLGPNYKKVVAYTLKKLTADGKLIRTGHSFKLAPTFRREFPDHTILQQSNPRLRQQAAASSQLQHLHAHQRKTNCIKKKVPDMTTKRRSSSRVVTGVAAITSSRHSGTPEKKRKPMLQNRRRSTTAKRDSRRHQLGYSFFNRKRLQKDVRKRKPLAAATGSRRRPRAWRSSRSTSTRSRLAAGSSKKRMKASYNSSKRKLSSSSPSLSTGSAGSKSVASALSAQSGISSKTGRSGGSGSAGSGGSRS</sequence>
<proteinExistence type="predicted"/>
<dbReference type="Pfam" id="PF00538">
    <property type="entry name" value="Linker_histone"/>
    <property type="match status" value="1"/>
</dbReference>
<dbReference type="InterPro" id="IPR036388">
    <property type="entry name" value="WH-like_DNA-bd_sf"/>
</dbReference>
<dbReference type="PANTHER" id="PTHR11467">
    <property type="entry name" value="HISTONE H1"/>
    <property type="match status" value="1"/>
</dbReference>
<feature type="region of interest" description="Disordered" evidence="4">
    <location>
        <begin position="227"/>
        <end position="393"/>
    </location>
</feature>
<accession>A0ABP0VI44</accession>
<feature type="compositionally biased region" description="Low complexity" evidence="4">
    <location>
        <begin position="316"/>
        <end position="330"/>
    </location>
</feature>
<gene>
    <name evidence="6" type="ORF">CSSPJE1EN1_LOCUS29472</name>
</gene>
<dbReference type="EMBL" id="CAXAQS010000980">
    <property type="protein sequence ID" value="CAK9254094.1"/>
    <property type="molecule type" value="Genomic_DNA"/>
</dbReference>
<dbReference type="SUPFAM" id="SSF46785">
    <property type="entry name" value="Winged helix' DNA-binding domain"/>
    <property type="match status" value="1"/>
</dbReference>
<comment type="caution">
    <text evidence="6">The sequence shown here is derived from an EMBL/GenBank/DDBJ whole genome shotgun (WGS) entry which is preliminary data.</text>
</comment>
<feature type="compositionally biased region" description="Basic residues" evidence="4">
    <location>
        <begin position="257"/>
        <end position="280"/>
    </location>
</feature>
<feature type="region of interest" description="Disordered" evidence="4">
    <location>
        <begin position="63"/>
        <end position="88"/>
    </location>
</feature>
<feature type="domain" description="H15" evidence="5">
    <location>
        <begin position="110"/>
        <end position="180"/>
    </location>
</feature>
<dbReference type="InterPro" id="IPR036390">
    <property type="entry name" value="WH_DNA-bd_sf"/>
</dbReference>
<evidence type="ECO:0000256" key="3">
    <source>
        <dbReference type="ARBA" id="ARBA00023242"/>
    </source>
</evidence>
<dbReference type="PROSITE" id="PS51504">
    <property type="entry name" value="H15"/>
    <property type="match status" value="1"/>
</dbReference>
<dbReference type="Proteomes" id="UP001497444">
    <property type="component" value="Unassembled WGS sequence"/>
</dbReference>
<dbReference type="Gene3D" id="1.10.10.10">
    <property type="entry name" value="Winged helix-like DNA-binding domain superfamily/Winged helix DNA-binding domain"/>
    <property type="match status" value="1"/>
</dbReference>
<comment type="subcellular location">
    <subcellularLocation>
        <location evidence="1">Nucleus</location>
    </subcellularLocation>
</comment>
<evidence type="ECO:0000256" key="4">
    <source>
        <dbReference type="SAM" id="MobiDB-lite"/>
    </source>
</evidence>
<evidence type="ECO:0000259" key="5">
    <source>
        <dbReference type="PROSITE" id="PS51504"/>
    </source>
</evidence>
<protein>
    <recommendedName>
        <fullName evidence="5">H15 domain-containing protein</fullName>
    </recommendedName>
</protein>
<organism evidence="6 7">
    <name type="scientific">Sphagnum jensenii</name>
    <dbReference type="NCBI Taxonomy" id="128206"/>
    <lineage>
        <taxon>Eukaryota</taxon>
        <taxon>Viridiplantae</taxon>
        <taxon>Streptophyta</taxon>
        <taxon>Embryophyta</taxon>
        <taxon>Bryophyta</taxon>
        <taxon>Sphagnophytina</taxon>
        <taxon>Sphagnopsida</taxon>
        <taxon>Sphagnales</taxon>
        <taxon>Sphagnaceae</taxon>
        <taxon>Sphagnum</taxon>
    </lineage>
</organism>
<reference evidence="6" key="1">
    <citation type="submission" date="2024-02" db="EMBL/GenBank/DDBJ databases">
        <authorList>
            <consortium name="ELIXIR-Norway"/>
            <consortium name="Elixir Norway"/>
        </authorList>
    </citation>
    <scope>NUCLEOTIDE SEQUENCE</scope>
</reference>
<dbReference type="InterPro" id="IPR005818">
    <property type="entry name" value="Histone_H1/H5_H15"/>
</dbReference>
<feature type="compositionally biased region" description="Basic residues" evidence="4">
    <location>
        <begin position="287"/>
        <end position="300"/>
    </location>
</feature>
<evidence type="ECO:0000256" key="2">
    <source>
        <dbReference type="ARBA" id="ARBA00023125"/>
    </source>
</evidence>
<feature type="compositionally biased region" description="Gly residues" evidence="4">
    <location>
        <begin position="379"/>
        <end position="393"/>
    </location>
</feature>
<name>A0ABP0VI44_9BRYO</name>
<keyword evidence="2" id="KW-0238">DNA-binding</keyword>